<name>A0A5S4HB07_9ACTN</name>
<keyword evidence="3" id="KW-1185">Reference proteome</keyword>
<protein>
    <recommendedName>
        <fullName evidence="1">Deoxyribonuclease NucA/NucB domain-containing protein</fullName>
    </recommendedName>
</protein>
<evidence type="ECO:0000313" key="2">
    <source>
        <dbReference type="EMBL" id="TMR42337.1"/>
    </source>
</evidence>
<evidence type="ECO:0000259" key="1">
    <source>
        <dbReference type="Pfam" id="PF14040"/>
    </source>
</evidence>
<dbReference type="Proteomes" id="UP000305238">
    <property type="component" value="Unassembled WGS sequence"/>
</dbReference>
<evidence type="ECO:0000313" key="3">
    <source>
        <dbReference type="Proteomes" id="UP000305238"/>
    </source>
</evidence>
<accession>A0A5S4HB07</accession>
<gene>
    <name evidence="2" type="ORF">ETD96_01260</name>
</gene>
<dbReference type="InterPro" id="IPR029476">
    <property type="entry name" value="DNase_NucA_NucB"/>
</dbReference>
<dbReference type="RefSeq" id="WP_138632607.1">
    <property type="nucleotide sequence ID" value="NZ_VCKZ01000003.1"/>
</dbReference>
<dbReference type="AlphaFoldDB" id="A0A5S4HB07"/>
<dbReference type="OrthoDB" id="2751008at2"/>
<sequence length="195" mass="22807">MPPNRLINRAVPQEVIRVLLDHESTHMIAHYAKITDKTVRRRREAATKVNIKGERVDLEPFSDKQLPGKTINNPLHRLVPSYSDANNTRVNSNRYYAKAWGCNPYFPNWNVPVEYPPEYPPEYPQGRPVQECDEYPFASTYEGAARWKTDGDQYKNMFSAKPVYWRDNQAAGTLLGNWYDWDRIAEHQAFYIKVD</sequence>
<proteinExistence type="predicted"/>
<feature type="domain" description="Deoxyribonuclease NucA/NucB" evidence="1">
    <location>
        <begin position="129"/>
        <end position="192"/>
    </location>
</feature>
<reference evidence="2 3" key="1">
    <citation type="submission" date="2019-05" db="EMBL/GenBank/DDBJ databases">
        <title>Draft genome sequence of Actinomadura geliboluensis A8036.</title>
        <authorList>
            <person name="Saricaoglu S."/>
            <person name="Isik K."/>
        </authorList>
    </citation>
    <scope>NUCLEOTIDE SEQUENCE [LARGE SCALE GENOMIC DNA]</scope>
    <source>
        <strain evidence="2 3">A8036</strain>
    </source>
</reference>
<dbReference type="EMBL" id="VCKZ01000003">
    <property type="protein sequence ID" value="TMR42337.1"/>
    <property type="molecule type" value="Genomic_DNA"/>
</dbReference>
<comment type="caution">
    <text evidence="2">The sequence shown here is derived from an EMBL/GenBank/DDBJ whole genome shotgun (WGS) entry which is preliminary data.</text>
</comment>
<dbReference type="Pfam" id="PF14040">
    <property type="entry name" value="DNase_NucA_NucB"/>
    <property type="match status" value="1"/>
</dbReference>
<organism evidence="2 3">
    <name type="scientific">Actinomadura geliboluensis</name>
    <dbReference type="NCBI Taxonomy" id="882440"/>
    <lineage>
        <taxon>Bacteria</taxon>
        <taxon>Bacillati</taxon>
        <taxon>Actinomycetota</taxon>
        <taxon>Actinomycetes</taxon>
        <taxon>Streptosporangiales</taxon>
        <taxon>Thermomonosporaceae</taxon>
        <taxon>Actinomadura</taxon>
    </lineage>
</organism>